<protein>
    <submittedName>
        <fullName evidence="2">Stage III sporulation protein AF</fullName>
    </submittedName>
</protein>
<keyword evidence="1" id="KW-1133">Transmembrane helix</keyword>
<accession>A0A6N9Q0Q4</accession>
<feature type="transmembrane region" description="Helical" evidence="1">
    <location>
        <begin position="12"/>
        <end position="28"/>
    </location>
</feature>
<dbReference type="Pfam" id="PF09581">
    <property type="entry name" value="Spore_III_AF"/>
    <property type="match status" value="1"/>
</dbReference>
<keyword evidence="3" id="KW-1185">Reference proteome</keyword>
<dbReference type="RefSeq" id="WP_160643639.1">
    <property type="nucleotide sequence ID" value="NZ_SIJB01000004.1"/>
</dbReference>
<evidence type="ECO:0000313" key="3">
    <source>
        <dbReference type="Proteomes" id="UP000448943"/>
    </source>
</evidence>
<evidence type="ECO:0000256" key="1">
    <source>
        <dbReference type="SAM" id="Phobius"/>
    </source>
</evidence>
<keyword evidence="1" id="KW-0472">Membrane</keyword>
<dbReference type="AlphaFoldDB" id="A0A6N9Q0Q4"/>
<comment type="caution">
    <text evidence="2">The sequence shown here is derived from an EMBL/GenBank/DDBJ whole genome shotgun (WGS) entry which is preliminary data.</text>
</comment>
<name>A0A6N9Q0Q4_9BACL</name>
<proteinExistence type="predicted"/>
<dbReference type="NCBIfam" id="TIGR02896">
    <property type="entry name" value="spore_III_AF"/>
    <property type="match status" value="1"/>
</dbReference>
<dbReference type="OrthoDB" id="2375554at2"/>
<gene>
    <name evidence="2" type="primary">spoIIIAF</name>
    <name evidence="2" type="ORF">ERL59_01095</name>
</gene>
<keyword evidence="1" id="KW-0812">Transmembrane</keyword>
<dbReference type="InterPro" id="IPR014245">
    <property type="entry name" value="Spore_III_AF"/>
</dbReference>
<evidence type="ECO:0000313" key="2">
    <source>
        <dbReference type="EMBL" id="NBI27564.1"/>
    </source>
</evidence>
<dbReference type="EMBL" id="SIJB01000004">
    <property type="protein sequence ID" value="NBI27564.1"/>
    <property type="molecule type" value="Genomic_DNA"/>
</dbReference>
<feature type="transmembrane region" description="Helical" evidence="1">
    <location>
        <begin position="34"/>
        <end position="55"/>
    </location>
</feature>
<reference evidence="2 3" key="1">
    <citation type="submission" date="2019-01" db="EMBL/GenBank/DDBJ databases">
        <title>Chengkuizengella sp. nov., isolated from deep-sea sediment of East Pacific Ocean.</title>
        <authorList>
            <person name="Yang J."/>
            <person name="Lai Q."/>
            <person name="Shao Z."/>
        </authorList>
    </citation>
    <scope>NUCLEOTIDE SEQUENCE [LARGE SCALE GENOMIC DNA]</scope>
    <source>
        <strain evidence="2 3">YPA3-1-1</strain>
    </source>
</reference>
<dbReference type="Proteomes" id="UP000448943">
    <property type="component" value="Unassembled WGS sequence"/>
</dbReference>
<sequence length="232" mass="26874">MLQWLSNWLREIILVILLATFVDLILPSNKMQRYVKVVISLFILMTILSPIVSLLKVEWNFDQLNNQFQIDEVSTNEYGSMSEILQDGEQLKNQNEQETARLIQTKMEDMIYKQLEDQMSVAVESVSVVVSFEENNELKLDEIFIILKSQNKQPEQTMDAAEVQPIEQVEPVVIDIHIEASDAVEADAKKEQKEITEEMKQTETEITTFLIGKWDISSDQINVKYKPTMDEI</sequence>
<organism evidence="2 3">
    <name type="scientific">Chengkuizengella marina</name>
    <dbReference type="NCBI Taxonomy" id="2507566"/>
    <lineage>
        <taxon>Bacteria</taxon>
        <taxon>Bacillati</taxon>
        <taxon>Bacillota</taxon>
        <taxon>Bacilli</taxon>
        <taxon>Bacillales</taxon>
        <taxon>Paenibacillaceae</taxon>
        <taxon>Chengkuizengella</taxon>
    </lineage>
</organism>